<feature type="non-terminal residue" evidence="2">
    <location>
        <position position="1"/>
    </location>
</feature>
<evidence type="ECO:0000256" key="1">
    <source>
        <dbReference type="SAM" id="MobiDB-lite"/>
    </source>
</evidence>
<proteinExistence type="predicted"/>
<feature type="region of interest" description="Disordered" evidence="1">
    <location>
        <begin position="100"/>
        <end position="149"/>
    </location>
</feature>
<dbReference type="AlphaFoldDB" id="A0AAW0HMI1"/>
<evidence type="ECO:0000313" key="2">
    <source>
        <dbReference type="EMBL" id="KAK7802476.1"/>
    </source>
</evidence>
<gene>
    <name evidence="2" type="ORF">U0070_011346</name>
</gene>
<comment type="caution">
    <text evidence="2">The sequence shown here is derived from an EMBL/GenBank/DDBJ whole genome shotgun (WGS) entry which is preliminary data.</text>
</comment>
<name>A0AAW0HMI1_MYOGA</name>
<reference evidence="2 3" key="1">
    <citation type="journal article" date="2023" name="bioRxiv">
        <title>Conserved and derived expression patterns and positive selection on dental genes reveal complex evolutionary context of ever-growing rodent molars.</title>
        <authorList>
            <person name="Calamari Z.T."/>
            <person name="Song A."/>
            <person name="Cohen E."/>
            <person name="Akter M."/>
            <person name="Roy R.D."/>
            <person name="Hallikas O."/>
            <person name="Christensen M.M."/>
            <person name="Li P."/>
            <person name="Marangoni P."/>
            <person name="Jernvall J."/>
            <person name="Klein O.D."/>
        </authorList>
    </citation>
    <scope>NUCLEOTIDE SEQUENCE [LARGE SCALE GENOMIC DNA]</scope>
    <source>
        <strain evidence="2">V071</strain>
    </source>
</reference>
<protein>
    <submittedName>
        <fullName evidence="2">Uncharacterized protein</fullName>
    </submittedName>
</protein>
<dbReference type="EMBL" id="JBBHLL010000463">
    <property type="protein sequence ID" value="KAK7802476.1"/>
    <property type="molecule type" value="Genomic_DNA"/>
</dbReference>
<evidence type="ECO:0000313" key="3">
    <source>
        <dbReference type="Proteomes" id="UP001488838"/>
    </source>
</evidence>
<organism evidence="2 3">
    <name type="scientific">Myodes glareolus</name>
    <name type="common">Bank vole</name>
    <name type="synonym">Clethrionomys glareolus</name>
    <dbReference type="NCBI Taxonomy" id="447135"/>
    <lineage>
        <taxon>Eukaryota</taxon>
        <taxon>Metazoa</taxon>
        <taxon>Chordata</taxon>
        <taxon>Craniata</taxon>
        <taxon>Vertebrata</taxon>
        <taxon>Euteleostomi</taxon>
        <taxon>Mammalia</taxon>
        <taxon>Eutheria</taxon>
        <taxon>Euarchontoglires</taxon>
        <taxon>Glires</taxon>
        <taxon>Rodentia</taxon>
        <taxon>Myomorpha</taxon>
        <taxon>Muroidea</taxon>
        <taxon>Cricetidae</taxon>
        <taxon>Arvicolinae</taxon>
        <taxon>Myodes</taxon>
    </lineage>
</organism>
<keyword evidence="3" id="KW-1185">Reference proteome</keyword>
<sequence>ASRDLSSWATTMTHWPLPISLSFSRARPLHLHGGCLGICPVISDVKQAEVPIGGRSSARANPRAGPREISVEGTRRREIAGRGGCGACCLLLATPGSAKPRGVTGPGAWSSPDLLQSLLEPRSRSERDPDDGLPGGLEPCMTKGRLVQL</sequence>
<dbReference type="Proteomes" id="UP001488838">
    <property type="component" value="Unassembled WGS sequence"/>
</dbReference>
<accession>A0AAW0HMI1</accession>